<sequence>MSGSPKVDAAAQSNSLPPIEIDEVSFLVRAQKFRISATAMRRSPISLATEYAIRLIHLVPEIGPEAIGEYFGFEDVETRVLLQDILETGLVLENSGRLTLSARGYEAISPVSEELEIFAREEIRTSQSFDLIALAPVDEISIDPSIARRIPEIGIPDREKAANAASQIGRAFEDHFLEWRQRNGTRNRTDDLKFEAADDVQQIKTFAAPFHISIHYHQEDPVGLEPDFRPLQTKGRPGSRKPLIEALSARLSSMRAPPDADLAFRWLREIDGDLLSRAGFNEMSDVRSWMARCQDETGRQLSHPFNPGLRLAGSISGMFVRNALIEWTRLQGPTDPTPLFWIPPHADYWGKSLAFAAVVRELKAQETDGIVLMARNGLVTRDANWWRRTFGRSEKHNSLFDRCVGISSDLPKSLEVILKPDSWALVLIHTSESRSGLPLPIGYITADSVVVQAVTRAVADVASTAPNSNAMLWVRQDETPDAALNAVDTALGIETV</sequence>
<proteinExistence type="predicted"/>
<dbReference type="EMBL" id="FMAG01000010">
    <property type="protein sequence ID" value="SCB46905.1"/>
    <property type="molecule type" value="Genomic_DNA"/>
</dbReference>
<keyword evidence="2" id="KW-1185">Reference proteome</keyword>
<gene>
    <name evidence="1" type="ORF">GA0061103_0035</name>
</gene>
<dbReference type="STRING" id="410764.GA0061103_0035"/>
<name>A0A1C3X405_9HYPH</name>
<evidence type="ECO:0000313" key="2">
    <source>
        <dbReference type="Proteomes" id="UP000199101"/>
    </source>
</evidence>
<accession>A0A1C3X405</accession>
<dbReference type="Proteomes" id="UP000199101">
    <property type="component" value="Unassembled WGS sequence"/>
</dbReference>
<dbReference type="RefSeq" id="WP_092718024.1">
    <property type="nucleotide sequence ID" value="NZ_FMAG01000010.1"/>
</dbReference>
<protein>
    <submittedName>
        <fullName evidence="1">Uncharacterized protein</fullName>
    </submittedName>
</protein>
<organism evidence="1 2">
    <name type="scientific">Rhizobium multihospitium</name>
    <dbReference type="NCBI Taxonomy" id="410764"/>
    <lineage>
        <taxon>Bacteria</taxon>
        <taxon>Pseudomonadati</taxon>
        <taxon>Pseudomonadota</taxon>
        <taxon>Alphaproteobacteria</taxon>
        <taxon>Hyphomicrobiales</taxon>
        <taxon>Rhizobiaceae</taxon>
        <taxon>Rhizobium/Agrobacterium group</taxon>
        <taxon>Rhizobium</taxon>
    </lineage>
</organism>
<dbReference type="AlphaFoldDB" id="A0A1C3X405"/>
<evidence type="ECO:0000313" key="1">
    <source>
        <dbReference type="EMBL" id="SCB46905.1"/>
    </source>
</evidence>
<dbReference type="OrthoDB" id="8264883at2"/>
<reference evidence="2" key="1">
    <citation type="submission" date="2016-08" db="EMBL/GenBank/DDBJ databases">
        <authorList>
            <person name="Varghese N."/>
            <person name="Submissions Spin"/>
        </authorList>
    </citation>
    <scope>NUCLEOTIDE SEQUENCE [LARGE SCALE GENOMIC DNA]</scope>
    <source>
        <strain evidence="2">HAMBI 2975</strain>
    </source>
</reference>